<dbReference type="Pfam" id="PF09335">
    <property type="entry name" value="VTT_dom"/>
    <property type="match status" value="1"/>
</dbReference>
<feature type="domain" description="VTT" evidence="8">
    <location>
        <begin position="58"/>
        <end position="188"/>
    </location>
</feature>
<evidence type="ECO:0000256" key="7">
    <source>
        <dbReference type="RuleBase" id="RU367016"/>
    </source>
</evidence>
<evidence type="ECO:0000256" key="4">
    <source>
        <dbReference type="ARBA" id="ARBA00022692"/>
    </source>
</evidence>
<gene>
    <name evidence="9" type="ORF">GCM10012280_26030</name>
</gene>
<comment type="similarity">
    <text evidence="2 7">Belongs to the DedA family.</text>
</comment>
<feature type="transmembrane region" description="Helical" evidence="7">
    <location>
        <begin position="33"/>
        <end position="59"/>
    </location>
</feature>
<keyword evidence="6 7" id="KW-0472">Membrane</keyword>
<dbReference type="InterPro" id="IPR032816">
    <property type="entry name" value="VTT_dom"/>
</dbReference>
<evidence type="ECO:0000256" key="6">
    <source>
        <dbReference type="ARBA" id="ARBA00023136"/>
    </source>
</evidence>
<dbReference type="RefSeq" id="WP_189131785.1">
    <property type="nucleotide sequence ID" value="NZ_BMMS01000010.1"/>
</dbReference>
<dbReference type="Proteomes" id="UP000641932">
    <property type="component" value="Unassembled WGS sequence"/>
</dbReference>
<proteinExistence type="inferred from homology"/>
<feature type="transmembrane region" description="Helical" evidence="7">
    <location>
        <begin position="79"/>
        <end position="98"/>
    </location>
</feature>
<comment type="subcellular location">
    <subcellularLocation>
        <location evidence="1 7">Cell membrane</location>
        <topology evidence="1 7">Multi-pass membrane protein</topology>
    </subcellularLocation>
</comment>
<dbReference type="PANTHER" id="PTHR30353">
    <property type="entry name" value="INNER MEMBRANE PROTEIN DEDA-RELATED"/>
    <property type="match status" value="1"/>
</dbReference>
<sequence>MFLFSHVGDLASNRVAQAAHGALAVNPLDPTSLLSAFGTFGIFVVLFAETGLLVGFFLPGDSLLFTAGLLTATGADARLHLPLPYVLVAAAAGALLGAQTGYAIGRRTGPALLARSSNQRLHHAAERSSELLAKYGYGKAIVLARFIPLVRTVLNPIAGALGVPARPFTLWQVIGGLGWTIGLIVAGHVLGASIPGVDRYLLPAVAVIVVLSVIPVALELRRGRRAAAERA</sequence>
<comment type="caution">
    <text evidence="9">The sequence shown here is derived from an EMBL/GenBank/DDBJ whole genome shotgun (WGS) entry which is preliminary data.</text>
</comment>
<dbReference type="AlphaFoldDB" id="A0A917ZNZ2"/>
<keyword evidence="5 7" id="KW-1133">Transmembrane helix</keyword>
<dbReference type="InterPro" id="IPR032818">
    <property type="entry name" value="DedA-like"/>
</dbReference>
<dbReference type="GO" id="GO:0005886">
    <property type="term" value="C:plasma membrane"/>
    <property type="evidence" value="ECO:0007669"/>
    <property type="project" value="UniProtKB-SubCell"/>
</dbReference>
<evidence type="ECO:0000256" key="5">
    <source>
        <dbReference type="ARBA" id="ARBA00022989"/>
    </source>
</evidence>
<reference evidence="9" key="2">
    <citation type="submission" date="2020-09" db="EMBL/GenBank/DDBJ databases">
        <authorList>
            <person name="Sun Q."/>
            <person name="Zhou Y."/>
        </authorList>
    </citation>
    <scope>NUCLEOTIDE SEQUENCE</scope>
    <source>
        <strain evidence="9">CGMCC 4.7201</strain>
    </source>
</reference>
<feature type="transmembrane region" description="Helical" evidence="7">
    <location>
        <begin position="200"/>
        <end position="220"/>
    </location>
</feature>
<evidence type="ECO:0000313" key="10">
    <source>
        <dbReference type="Proteomes" id="UP000641932"/>
    </source>
</evidence>
<accession>A0A917ZNZ2</accession>
<keyword evidence="3 7" id="KW-1003">Cell membrane</keyword>
<dbReference type="PANTHER" id="PTHR30353:SF0">
    <property type="entry name" value="TRANSMEMBRANE PROTEIN"/>
    <property type="match status" value="1"/>
</dbReference>
<evidence type="ECO:0000256" key="1">
    <source>
        <dbReference type="ARBA" id="ARBA00004651"/>
    </source>
</evidence>
<keyword evidence="10" id="KW-1185">Reference proteome</keyword>
<dbReference type="EMBL" id="BMMS01000010">
    <property type="protein sequence ID" value="GGO87481.1"/>
    <property type="molecule type" value="Genomic_DNA"/>
</dbReference>
<keyword evidence="4 7" id="KW-0812">Transmembrane</keyword>
<protein>
    <submittedName>
        <fullName evidence="9">Membrane protein</fullName>
    </submittedName>
</protein>
<evidence type="ECO:0000313" key="9">
    <source>
        <dbReference type="EMBL" id="GGO87481.1"/>
    </source>
</evidence>
<organism evidence="9 10">
    <name type="scientific">Wenjunlia tyrosinilytica</name>
    <dbReference type="NCBI Taxonomy" id="1544741"/>
    <lineage>
        <taxon>Bacteria</taxon>
        <taxon>Bacillati</taxon>
        <taxon>Actinomycetota</taxon>
        <taxon>Actinomycetes</taxon>
        <taxon>Kitasatosporales</taxon>
        <taxon>Streptomycetaceae</taxon>
        <taxon>Wenjunlia</taxon>
    </lineage>
</organism>
<name>A0A917ZNZ2_9ACTN</name>
<feature type="transmembrane region" description="Helical" evidence="7">
    <location>
        <begin position="173"/>
        <end position="194"/>
    </location>
</feature>
<reference evidence="9" key="1">
    <citation type="journal article" date="2014" name="Int. J. Syst. Evol. Microbiol.">
        <title>Complete genome sequence of Corynebacterium casei LMG S-19264T (=DSM 44701T), isolated from a smear-ripened cheese.</title>
        <authorList>
            <consortium name="US DOE Joint Genome Institute (JGI-PGF)"/>
            <person name="Walter F."/>
            <person name="Albersmeier A."/>
            <person name="Kalinowski J."/>
            <person name="Ruckert C."/>
        </authorList>
    </citation>
    <scope>NUCLEOTIDE SEQUENCE</scope>
    <source>
        <strain evidence="9">CGMCC 4.7201</strain>
    </source>
</reference>
<evidence type="ECO:0000256" key="3">
    <source>
        <dbReference type="ARBA" id="ARBA00022475"/>
    </source>
</evidence>
<evidence type="ECO:0000259" key="8">
    <source>
        <dbReference type="Pfam" id="PF09335"/>
    </source>
</evidence>
<evidence type="ECO:0000256" key="2">
    <source>
        <dbReference type="ARBA" id="ARBA00010792"/>
    </source>
</evidence>